<keyword evidence="2" id="KW-1185">Reference proteome</keyword>
<gene>
    <name evidence="1" type="ORF">ACFQO1_03730</name>
</gene>
<sequence>MKLIFVYNAASGIVNELLDSAHKVLSPKTYSCHLCDITYGVFSENAEWKSFRKASEIEMVFLHKDEFLKQYQSKWLPKYDFPVILSEEQNELNIFMSSEALNLVENSNQLIASIERNL</sequence>
<accession>A0ABW2MSW1</accession>
<dbReference type="Proteomes" id="UP001596415">
    <property type="component" value="Unassembled WGS sequence"/>
</dbReference>
<name>A0ABW2MSW1_9FLAO</name>
<dbReference type="EMBL" id="JBHTBN010000001">
    <property type="protein sequence ID" value="MFC7356786.1"/>
    <property type="molecule type" value="Genomic_DNA"/>
</dbReference>
<evidence type="ECO:0000313" key="2">
    <source>
        <dbReference type="Proteomes" id="UP001596415"/>
    </source>
</evidence>
<protein>
    <submittedName>
        <fullName evidence="1">GTPase</fullName>
    </submittedName>
</protein>
<dbReference type="RefSeq" id="WP_380216630.1">
    <property type="nucleotide sequence ID" value="NZ_JBHTBN010000001.1"/>
</dbReference>
<comment type="caution">
    <text evidence="1">The sequence shown here is derived from an EMBL/GenBank/DDBJ whole genome shotgun (WGS) entry which is preliminary data.</text>
</comment>
<evidence type="ECO:0000313" key="1">
    <source>
        <dbReference type="EMBL" id="MFC7356786.1"/>
    </source>
</evidence>
<proteinExistence type="predicted"/>
<organism evidence="1 2">
    <name type="scientific">Jejudonia soesokkakensis</name>
    <dbReference type="NCBI Taxonomy" id="1323432"/>
    <lineage>
        <taxon>Bacteria</taxon>
        <taxon>Pseudomonadati</taxon>
        <taxon>Bacteroidota</taxon>
        <taxon>Flavobacteriia</taxon>
        <taxon>Flavobacteriales</taxon>
        <taxon>Flavobacteriaceae</taxon>
        <taxon>Jejudonia</taxon>
    </lineage>
</organism>
<reference evidence="2" key="1">
    <citation type="journal article" date="2019" name="Int. J. Syst. Evol. Microbiol.">
        <title>The Global Catalogue of Microorganisms (GCM) 10K type strain sequencing project: providing services to taxonomists for standard genome sequencing and annotation.</title>
        <authorList>
            <consortium name="The Broad Institute Genomics Platform"/>
            <consortium name="The Broad Institute Genome Sequencing Center for Infectious Disease"/>
            <person name="Wu L."/>
            <person name="Ma J."/>
        </authorList>
    </citation>
    <scope>NUCLEOTIDE SEQUENCE [LARGE SCALE GENOMIC DNA]</scope>
    <source>
        <strain evidence="2">CGMCC 1.16306</strain>
    </source>
</reference>